<keyword evidence="2" id="KW-1185">Reference proteome</keyword>
<sequence>MSLPTENQVHVYNIKGEQSTYVPRLPNHARQTSPGGARLWPMTGKISPPVGDDLRQAQPCDPAAHTIYNSATTCADNTIVCARTVTSELPQNEAADHYVIANRDGGERGEREVQTGAQANLIPPRVREGTKEEKRRWFNEQVTQIVDKFVMSEETITWRNSNMVVVFEVRRLDGEPYPALYGLIATILLHFRETLGRHDMNFLVKKDTRFAEFRKALVARMKELYCGRSWAREKAGSGGRGQALEFRGDFWEDIHRAIARVLFYNCRIFGLRGMDEHRRLQAGQPPMPLGGIEHGVVFYPYLLTKKRHKSKTSKQFFKELMNLYMYFSDEELFRGNVMGGGRHEALNPAIAGAILDVMEKMEVFKSRVRLSGGVLDREEYYLKSSLQLYMSDEIWKEGSRCRTDPNYESHRATLTDPVAIAILTTWVHGTTIYKNPLDYVHDPLYKVNDFVVVVVVVVAGGANDGDCTVPWFAKVVATYEANRRLSLLWHVPNGEGVYTRETENVKPIKDQRVGYNKIVATVEMSEKMTRPNEEMLKAWDALKK</sequence>
<reference evidence="1" key="1">
    <citation type="submission" date="2022-01" db="EMBL/GenBank/DDBJ databases">
        <authorList>
            <person name="Braso-Vives M."/>
        </authorList>
    </citation>
    <scope>NUCLEOTIDE SEQUENCE</scope>
</reference>
<evidence type="ECO:0000313" key="2">
    <source>
        <dbReference type="Proteomes" id="UP000838412"/>
    </source>
</evidence>
<gene>
    <name evidence="1" type="primary">Hypp9337</name>
    <name evidence="1" type="ORF">BLAG_LOCUS25718</name>
</gene>
<dbReference type="AlphaFoldDB" id="A0A8S4MMF6"/>
<evidence type="ECO:0000313" key="1">
    <source>
        <dbReference type="EMBL" id="CAH1274896.1"/>
    </source>
</evidence>
<name>A0A8S4MMF6_BRALA</name>
<dbReference type="EMBL" id="CAKMNS010000016">
    <property type="protein sequence ID" value="CAH1274896.1"/>
    <property type="molecule type" value="Genomic_DNA"/>
</dbReference>
<proteinExistence type="predicted"/>
<organism evidence="1 2">
    <name type="scientific">Branchiostoma lanceolatum</name>
    <name type="common">Common lancelet</name>
    <name type="synonym">Amphioxus lanceolatum</name>
    <dbReference type="NCBI Taxonomy" id="7740"/>
    <lineage>
        <taxon>Eukaryota</taxon>
        <taxon>Metazoa</taxon>
        <taxon>Chordata</taxon>
        <taxon>Cephalochordata</taxon>
        <taxon>Leptocardii</taxon>
        <taxon>Amphioxiformes</taxon>
        <taxon>Branchiostomatidae</taxon>
        <taxon>Branchiostoma</taxon>
    </lineage>
</organism>
<accession>A0A8S4MMF6</accession>
<dbReference type="Proteomes" id="UP000838412">
    <property type="component" value="Unassembled WGS sequence"/>
</dbReference>
<protein>
    <submittedName>
        <fullName evidence="1">Hypp9337 protein</fullName>
    </submittedName>
</protein>
<comment type="caution">
    <text evidence="1">The sequence shown here is derived from an EMBL/GenBank/DDBJ whole genome shotgun (WGS) entry which is preliminary data.</text>
</comment>